<reference evidence="1 2" key="1">
    <citation type="journal article" date="2022" name="Front. Microbiol.">
        <title>Identification and characterization of a novel class of self-sufficient cytochrome P450 hydroxylase involved in cyclohexanecarboxylate degradation in Paraburkholderia terrae strain KU-64.</title>
        <authorList>
            <person name="Yamamoto T."/>
            <person name="Hasegawa Y."/>
            <person name="Iwaki H."/>
        </authorList>
    </citation>
    <scope>NUCLEOTIDE SEQUENCE [LARGE SCALE GENOMIC DNA]</scope>
    <source>
        <strain evidence="1 2">KU-64</strain>
    </source>
</reference>
<organism evidence="1 2">
    <name type="scientific">Paraburkholderia terrae</name>
    <dbReference type="NCBI Taxonomy" id="311230"/>
    <lineage>
        <taxon>Bacteria</taxon>
        <taxon>Pseudomonadati</taxon>
        <taxon>Pseudomonadota</taxon>
        <taxon>Betaproteobacteria</taxon>
        <taxon>Burkholderiales</taxon>
        <taxon>Burkholderiaceae</taxon>
        <taxon>Paraburkholderia</taxon>
    </lineage>
</organism>
<name>A0ABN6JHU4_9BURK</name>
<keyword evidence="2" id="KW-1185">Reference proteome</keyword>
<dbReference type="Proteomes" id="UP001319874">
    <property type="component" value="Chromosome 2"/>
</dbReference>
<dbReference type="EMBL" id="AP024956">
    <property type="protein sequence ID" value="BCZ80311.1"/>
    <property type="molecule type" value="Genomic_DNA"/>
</dbReference>
<gene>
    <name evidence="1" type="ORF">PTKU64_39860</name>
</gene>
<proteinExistence type="predicted"/>
<evidence type="ECO:0000313" key="1">
    <source>
        <dbReference type="EMBL" id="BCZ80311.1"/>
    </source>
</evidence>
<evidence type="ECO:0000313" key="2">
    <source>
        <dbReference type="Proteomes" id="UP001319874"/>
    </source>
</evidence>
<sequence length="108" mass="11648">MTGTEAADMKIENRVTGVLDGSAYIIRQASVVIQLKELGGWSDYDMALHYSHLALDHLAQHANAVKIWAHPTPDNPGTPAKAVGQVRRKALCSKGSSDTAPRRIEVDG</sequence>
<protein>
    <submittedName>
        <fullName evidence="1">Uncharacterized protein</fullName>
    </submittedName>
</protein>
<accession>A0ABN6JHU4</accession>